<comment type="caution">
    <text evidence="1">The sequence shown here is derived from an EMBL/GenBank/DDBJ whole genome shotgun (WGS) entry which is preliminary data.</text>
</comment>
<accession>A0A1Q3EF74</accession>
<gene>
    <name evidence="1" type="ORF">LENED_007704</name>
</gene>
<keyword evidence="2" id="KW-1185">Reference proteome</keyword>
<organism evidence="1 2">
    <name type="scientific">Lentinula edodes</name>
    <name type="common">Shiitake mushroom</name>
    <name type="synonym">Lentinus edodes</name>
    <dbReference type="NCBI Taxonomy" id="5353"/>
    <lineage>
        <taxon>Eukaryota</taxon>
        <taxon>Fungi</taxon>
        <taxon>Dikarya</taxon>
        <taxon>Basidiomycota</taxon>
        <taxon>Agaricomycotina</taxon>
        <taxon>Agaricomycetes</taxon>
        <taxon>Agaricomycetidae</taxon>
        <taxon>Agaricales</taxon>
        <taxon>Marasmiineae</taxon>
        <taxon>Omphalotaceae</taxon>
        <taxon>Lentinula</taxon>
    </lineage>
</organism>
<reference evidence="1 2" key="1">
    <citation type="submission" date="2016-08" db="EMBL/GenBank/DDBJ databases">
        <authorList>
            <consortium name="Lentinula edodes genome sequencing consortium"/>
            <person name="Sakamoto Y."/>
            <person name="Nakade K."/>
            <person name="Sato S."/>
            <person name="Yoshida Y."/>
            <person name="Miyazaki K."/>
            <person name="Natsume S."/>
            <person name="Konno N."/>
        </authorList>
    </citation>
    <scope>NUCLEOTIDE SEQUENCE [LARGE SCALE GENOMIC DNA]</scope>
    <source>
        <strain evidence="1 2">NBRC 111202</strain>
    </source>
</reference>
<dbReference type="Proteomes" id="UP000188533">
    <property type="component" value="Unassembled WGS sequence"/>
</dbReference>
<dbReference type="AlphaFoldDB" id="A0A1Q3EF74"/>
<protein>
    <submittedName>
        <fullName evidence="1">Uncharacterized protein</fullName>
    </submittedName>
</protein>
<proteinExistence type="predicted"/>
<name>A0A1Q3EF74_LENED</name>
<evidence type="ECO:0000313" key="2">
    <source>
        <dbReference type="Proteomes" id="UP000188533"/>
    </source>
</evidence>
<sequence length="149" mass="17294">MSSKDNRFLSFSYIGTRYPAEPQFSPSLKQDLEAHLIAGISCKRLCRICLKQRHDDECIGILFVLSSILHGPGSYFHLQGPSSDSRNGFRPGIQNWLGEIEEFAHWIYWFTSSSSVSLDDIFRRNDRDCTSLVPWACYMMVRWHLWIQA</sequence>
<evidence type="ECO:0000313" key="1">
    <source>
        <dbReference type="EMBL" id="GAW05822.1"/>
    </source>
</evidence>
<reference evidence="1 2" key="2">
    <citation type="submission" date="2017-02" db="EMBL/GenBank/DDBJ databases">
        <title>A genome survey and senescence transcriptome analysis in Lentinula edodes.</title>
        <authorList>
            <person name="Sakamoto Y."/>
            <person name="Nakade K."/>
            <person name="Sato S."/>
            <person name="Yoshida Y."/>
            <person name="Miyazaki K."/>
            <person name="Natsume S."/>
            <person name="Konno N."/>
        </authorList>
    </citation>
    <scope>NUCLEOTIDE SEQUENCE [LARGE SCALE GENOMIC DNA]</scope>
    <source>
        <strain evidence="1 2">NBRC 111202</strain>
    </source>
</reference>
<dbReference type="EMBL" id="BDGU01000273">
    <property type="protein sequence ID" value="GAW05822.1"/>
    <property type="molecule type" value="Genomic_DNA"/>
</dbReference>